<dbReference type="GO" id="GO:0005634">
    <property type="term" value="C:nucleus"/>
    <property type="evidence" value="ECO:0007669"/>
    <property type="project" value="UniProtKB-SubCell"/>
</dbReference>
<keyword evidence="4" id="KW-0489">Methyltransferase</keyword>
<comment type="subcellular location">
    <subcellularLocation>
        <location evidence="2">Chromosome</location>
    </subcellularLocation>
    <subcellularLocation>
        <location evidence="1">Nucleus</location>
    </subcellularLocation>
</comment>
<dbReference type="EMBL" id="JAMKFB020000003">
    <property type="protein sequence ID" value="KAL0197811.1"/>
    <property type="molecule type" value="Genomic_DNA"/>
</dbReference>
<evidence type="ECO:0000313" key="9">
    <source>
        <dbReference type="EMBL" id="KAL0197811.1"/>
    </source>
</evidence>
<keyword evidence="10" id="KW-1185">Reference proteome</keyword>
<dbReference type="PANTHER" id="PTHR12977:SF4">
    <property type="entry name" value="HISTONE-LYSINE N-METHYLTRANSFERASE KMT5B"/>
    <property type="match status" value="1"/>
</dbReference>
<dbReference type="Proteomes" id="UP001529510">
    <property type="component" value="Unassembled WGS sequence"/>
</dbReference>
<comment type="caution">
    <text evidence="9">The sequence shown here is derived from an EMBL/GenBank/DDBJ whole genome shotgun (WGS) entry which is preliminary data.</text>
</comment>
<dbReference type="PANTHER" id="PTHR12977">
    <property type="entry name" value="SUPPRESSOR OF VARIEGATION 4-20-RELATED"/>
    <property type="match status" value="1"/>
</dbReference>
<keyword evidence="6" id="KW-0949">S-adenosyl-L-methionine</keyword>
<sequence>PPPEIRRWGYLRETLLRFKRTHDFQATFDALLDGEWVSGYFTGLGSHRQELLKQH</sequence>
<reference evidence="9 10" key="1">
    <citation type="submission" date="2024-05" db="EMBL/GenBank/DDBJ databases">
        <title>Genome sequencing and assembly of Indian major carp, Cirrhinus mrigala (Hamilton, 1822).</title>
        <authorList>
            <person name="Mohindra V."/>
            <person name="Chowdhury L.M."/>
            <person name="Lal K."/>
            <person name="Jena J.K."/>
        </authorList>
    </citation>
    <scope>NUCLEOTIDE SEQUENCE [LARGE SCALE GENOMIC DNA]</scope>
    <source>
        <strain evidence="9">CM1030</strain>
        <tissue evidence="9">Blood</tissue>
    </source>
</reference>
<dbReference type="GO" id="GO:0032259">
    <property type="term" value="P:methylation"/>
    <property type="evidence" value="ECO:0007669"/>
    <property type="project" value="UniProtKB-KW"/>
</dbReference>
<keyword evidence="3" id="KW-0158">Chromosome</keyword>
<dbReference type="GO" id="GO:0005694">
    <property type="term" value="C:chromosome"/>
    <property type="evidence" value="ECO:0007669"/>
    <property type="project" value="UniProtKB-SubCell"/>
</dbReference>
<evidence type="ECO:0000256" key="7">
    <source>
        <dbReference type="ARBA" id="ARBA00022853"/>
    </source>
</evidence>
<evidence type="ECO:0000313" key="10">
    <source>
        <dbReference type="Proteomes" id="UP001529510"/>
    </source>
</evidence>
<dbReference type="InterPro" id="IPR039977">
    <property type="entry name" value="Suv4-20/Set9"/>
</dbReference>
<dbReference type="AlphaFoldDB" id="A0ABD0RHJ7"/>
<keyword evidence="7" id="KW-0156">Chromatin regulator</keyword>
<keyword evidence="8" id="KW-0539">Nucleus</keyword>
<evidence type="ECO:0000256" key="1">
    <source>
        <dbReference type="ARBA" id="ARBA00004123"/>
    </source>
</evidence>
<evidence type="ECO:0000256" key="5">
    <source>
        <dbReference type="ARBA" id="ARBA00022679"/>
    </source>
</evidence>
<evidence type="ECO:0000256" key="2">
    <source>
        <dbReference type="ARBA" id="ARBA00004286"/>
    </source>
</evidence>
<accession>A0ABD0RHJ7</accession>
<proteinExistence type="predicted"/>
<protein>
    <submittedName>
        <fullName evidence="9">Uncharacterized protein</fullName>
    </submittedName>
</protein>
<feature type="non-terminal residue" evidence="9">
    <location>
        <position position="55"/>
    </location>
</feature>
<evidence type="ECO:0000256" key="6">
    <source>
        <dbReference type="ARBA" id="ARBA00022691"/>
    </source>
</evidence>
<evidence type="ECO:0000256" key="8">
    <source>
        <dbReference type="ARBA" id="ARBA00023242"/>
    </source>
</evidence>
<gene>
    <name evidence="9" type="ORF">M9458_006351</name>
</gene>
<organism evidence="9 10">
    <name type="scientific">Cirrhinus mrigala</name>
    <name type="common">Mrigala</name>
    <dbReference type="NCBI Taxonomy" id="683832"/>
    <lineage>
        <taxon>Eukaryota</taxon>
        <taxon>Metazoa</taxon>
        <taxon>Chordata</taxon>
        <taxon>Craniata</taxon>
        <taxon>Vertebrata</taxon>
        <taxon>Euteleostomi</taxon>
        <taxon>Actinopterygii</taxon>
        <taxon>Neopterygii</taxon>
        <taxon>Teleostei</taxon>
        <taxon>Ostariophysi</taxon>
        <taxon>Cypriniformes</taxon>
        <taxon>Cyprinidae</taxon>
        <taxon>Labeoninae</taxon>
        <taxon>Labeonini</taxon>
        <taxon>Cirrhinus</taxon>
    </lineage>
</organism>
<dbReference type="InterPro" id="IPR041938">
    <property type="entry name" value="Hist-Lys_N-MTase_N"/>
</dbReference>
<dbReference type="Gene3D" id="1.10.10.1700">
    <property type="entry name" value="Histone-lysine N-methyltransferase"/>
    <property type="match status" value="1"/>
</dbReference>
<dbReference type="GO" id="GO:0042054">
    <property type="term" value="F:histone methyltransferase activity"/>
    <property type="evidence" value="ECO:0007669"/>
    <property type="project" value="UniProtKB-ARBA"/>
</dbReference>
<feature type="non-terminal residue" evidence="9">
    <location>
        <position position="1"/>
    </location>
</feature>
<dbReference type="GO" id="GO:0016279">
    <property type="term" value="F:protein-lysine N-methyltransferase activity"/>
    <property type="evidence" value="ECO:0007669"/>
    <property type="project" value="UniProtKB-ARBA"/>
</dbReference>
<keyword evidence="5" id="KW-0808">Transferase</keyword>
<name>A0ABD0RHJ7_CIRMR</name>
<evidence type="ECO:0000256" key="3">
    <source>
        <dbReference type="ARBA" id="ARBA00022454"/>
    </source>
</evidence>
<evidence type="ECO:0000256" key="4">
    <source>
        <dbReference type="ARBA" id="ARBA00022603"/>
    </source>
</evidence>